<evidence type="ECO:0000313" key="4">
    <source>
        <dbReference type="Proteomes" id="UP001163821"/>
    </source>
</evidence>
<dbReference type="Gene3D" id="1.25.40.10">
    <property type="entry name" value="Tetratricopeptide repeat domain"/>
    <property type="match status" value="1"/>
</dbReference>
<dbReference type="InterPro" id="IPR011990">
    <property type="entry name" value="TPR-like_helical_dom_sf"/>
</dbReference>
<dbReference type="EMBL" id="JAPAAF010000037">
    <property type="protein sequence ID" value="MCW0484440.1"/>
    <property type="molecule type" value="Genomic_DNA"/>
</dbReference>
<feature type="signal peptide" evidence="1">
    <location>
        <begin position="1"/>
        <end position="19"/>
    </location>
</feature>
<organism evidence="3 4">
    <name type="scientific">Gaoshiqia sediminis</name>
    <dbReference type="NCBI Taxonomy" id="2986998"/>
    <lineage>
        <taxon>Bacteria</taxon>
        <taxon>Pseudomonadati</taxon>
        <taxon>Bacteroidota</taxon>
        <taxon>Bacteroidia</taxon>
        <taxon>Marinilabiliales</taxon>
        <taxon>Prolixibacteraceae</taxon>
        <taxon>Gaoshiqia</taxon>
    </lineage>
</organism>
<dbReference type="SUPFAM" id="SSF74653">
    <property type="entry name" value="TolA/TonB C-terminal domain"/>
    <property type="match status" value="1"/>
</dbReference>
<accession>A0AA41Y9J9</accession>
<dbReference type="InterPro" id="IPR037682">
    <property type="entry name" value="TonB_C"/>
</dbReference>
<proteinExistence type="predicted"/>
<name>A0AA41Y9J9_9BACT</name>
<comment type="caution">
    <text evidence="3">The sequence shown here is derived from an EMBL/GenBank/DDBJ whole genome shotgun (WGS) entry which is preliminary data.</text>
</comment>
<dbReference type="GO" id="GO:0055085">
    <property type="term" value="P:transmembrane transport"/>
    <property type="evidence" value="ECO:0007669"/>
    <property type="project" value="InterPro"/>
</dbReference>
<evidence type="ECO:0000259" key="2">
    <source>
        <dbReference type="Pfam" id="PF03544"/>
    </source>
</evidence>
<evidence type="ECO:0000313" key="3">
    <source>
        <dbReference type="EMBL" id="MCW0484440.1"/>
    </source>
</evidence>
<feature type="domain" description="TonB C-terminal" evidence="2">
    <location>
        <begin position="64"/>
        <end position="138"/>
    </location>
</feature>
<protein>
    <submittedName>
        <fullName evidence="3">Energy transducer TonB</fullName>
    </submittedName>
</protein>
<dbReference type="SUPFAM" id="SSF48452">
    <property type="entry name" value="TPR-like"/>
    <property type="match status" value="1"/>
</dbReference>
<dbReference type="Pfam" id="PF03544">
    <property type="entry name" value="TonB_C"/>
    <property type="match status" value="1"/>
</dbReference>
<dbReference type="AlphaFoldDB" id="A0AA41Y9J9"/>
<keyword evidence="4" id="KW-1185">Reference proteome</keyword>
<evidence type="ECO:0000256" key="1">
    <source>
        <dbReference type="SAM" id="SignalP"/>
    </source>
</evidence>
<reference evidence="3" key="1">
    <citation type="submission" date="2022-10" db="EMBL/GenBank/DDBJ databases">
        <title>Gaoshiqiia sediminis gen. nov., sp. nov., isolated from coastal sediment.</title>
        <authorList>
            <person name="Yu W.X."/>
            <person name="Mu D.S."/>
            <person name="Du J.Z."/>
            <person name="Liang Y.Q."/>
        </authorList>
    </citation>
    <scope>NUCLEOTIDE SEQUENCE</scope>
    <source>
        <strain evidence="3">A06</strain>
    </source>
</reference>
<feature type="chain" id="PRO_5041300864" evidence="1">
    <location>
        <begin position="20"/>
        <end position="248"/>
    </location>
</feature>
<sequence length="248" mass="28662">MKRTMISMLCILLSLFAFGQVNPRIMVGEIEVTPPKFAGTEKLVERMQMQNFSTIENYLISQIEYRRNTRKWYDEGTEVVRFIVTADGKVTDFEIINSVSPDIDEEVIHVLESTEGLWLPGFNNGLPVDMEKEVSVSFCANPKSALENSTYFLEQARHYFSKANQKLYDKHQNRRALRNYDRAICYMPNDKCLLATRGMCRYSVGDKDGACRDWNRLKSLGGTDSDYYLNNFCEMEGYAQLLSLLKEE</sequence>
<gene>
    <name evidence="3" type="ORF">N2K84_17000</name>
</gene>
<keyword evidence="1" id="KW-0732">Signal</keyword>
<dbReference type="Gene3D" id="3.30.1150.10">
    <property type="match status" value="1"/>
</dbReference>
<dbReference type="Proteomes" id="UP001163821">
    <property type="component" value="Unassembled WGS sequence"/>
</dbReference>
<dbReference type="RefSeq" id="WP_282593033.1">
    <property type="nucleotide sequence ID" value="NZ_JAPAAF010000037.1"/>
</dbReference>